<sequence>MNARSNPFFTASSLPYQAPPFDNITDEDYLPALLAGIEEKRLEVQAIAAESAPATFENTCVALQRCGSLLTRVNHVFSAMTSANTSAALQQIDETIAPQLTALNDEIMLNSALFARLDAVYQQRNDLALEGEDLRLLEVMWQSFQLAGASLSEQHKQQLKALNQEEAALTTRFTHQLLAATKSGGLLVNREEALAGLTADEIEAAKSAARARGIDDGWLLGLHNTSQQPVNAQLTVRETRAALHQASMLRTEKGDSNDTRSLVQRLAKIRAEQASLLGFSNFAAWQLQDQMAATPEAALGFMRNIVPAARRRAQQEASDIQAVIDAQHEPFALAAWDWNFYAEQVRLARYDLDESQIQPYFALDRVLEEGVFWSASQLFGIRFALREDIPVYHPDVRVWEIFDADNTPLALFYGDFWQRDSKLGGAWMGTFVDQSTLLNSKPVIYNVCNYAKPAAGQPCLLNWDEVITLFHEFGHTLHGLFPTQRYATLSGTNTPRDFVEFPSQLNEHWASHPAVFSHYARHWQTGEPMPAALQDKMHRASRFNKGYDMSELLAAALLDQHWHSLDASVDIADVARFEQQALQQEGLDLPQVPPRYRSSYFQHVWGGGYSAGYYAYIWTQMLADDGFEYFVEQGGLTRENGERYRQMILSRGNSSELQQLYRDWRGADPQIGPMLLNRGLAD</sequence>
<keyword evidence="10" id="KW-1185">Reference proteome</keyword>
<dbReference type="InterPro" id="IPR024077">
    <property type="entry name" value="Neurolysin/TOP_dom2"/>
</dbReference>
<dbReference type="GO" id="GO:0004180">
    <property type="term" value="F:carboxypeptidase activity"/>
    <property type="evidence" value="ECO:0007669"/>
    <property type="project" value="UniProtKB-KW"/>
</dbReference>
<evidence type="ECO:0000256" key="1">
    <source>
        <dbReference type="ARBA" id="ARBA00006040"/>
    </source>
</evidence>
<dbReference type="PANTHER" id="PTHR43660:SF1">
    <property type="entry name" value="DIPEPTIDYL CARBOXYPEPTIDASE"/>
    <property type="match status" value="1"/>
</dbReference>
<evidence type="ECO:0000256" key="3">
    <source>
        <dbReference type="ARBA" id="ARBA00022723"/>
    </source>
</evidence>
<comment type="cofactor">
    <cofactor evidence="7">
        <name>Zn(2+)</name>
        <dbReference type="ChEBI" id="CHEBI:29105"/>
    </cofactor>
    <text evidence="7">Binds 1 zinc ion.</text>
</comment>
<dbReference type="CDD" id="cd06456">
    <property type="entry name" value="M3A_DCP"/>
    <property type="match status" value="1"/>
</dbReference>
<evidence type="ECO:0000313" key="10">
    <source>
        <dbReference type="Proteomes" id="UP001515683"/>
    </source>
</evidence>
<comment type="caution">
    <text evidence="9">The sequence shown here is derived from an EMBL/GenBank/DDBJ whole genome shotgun (WGS) entry which is preliminary data.</text>
</comment>
<keyword evidence="4 7" id="KW-0378">Hydrolase</keyword>
<accession>A0ABX0RAF8</accession>
<dbReference type="InterPro" id="IPR034005">
    <property type="entry name" value="M3A_DCP"/>
</dbReference>
<protein>
    <submittedName>
        <fullName evidence="9">Peptidyl-dipeptidase Dcp</fullName>
        <ecNumber evidence="9">3.4.15.5</ecNumber>
    </submittedName>
</protein>
<dbReference type="RefSeq" id="WP_167014412.1">
    <property type="nucleotide sequence ID" value="NZ_VWXF01000003.1"/>
</dbReference>
<feature type="domain" description="Peptidase M3A/M3B catalytic" evidence="8">
    <location>
        <begin position="234"/>
        <end position="676"/>
    </location>
</feature>
<dbReference type="EMBL" id="VWXF01000003">
    <property type="protein sequence ID" value="NIF22062.1"/>
    <property type="molecule type" value="Genomic_DNA"/>
</dbReference>
<dbReference type="PANTHER" id="PTHR43660">
    <property type="entry name" value="DIPEPTIDYL CARBOXYPEPTIDASE"/>
    <property type="match status" value="1"/>
</dbReference>
<dbReference type="Gene3D" id="3.40.390.10">
    <property type="entry name" value="Collagenase (Catalytic Domain)"/>
    <property type="match status" value="1"/>
</dbReference>
<keyword evidence="6 7" id="KW-0482">Metalloprotease</keyword>
<gene>
    <name evidence="9" type="primary">dcp</name>
    <name evidence="9" type="ORF">F3J40_10675</name>
</gene>
<dbReference type="SUPFAM" id="SSF55486">
    <property type="entry name" value="Metalloproteases ('zincins'), catalytic domain"/>
    <property type="match status" value="1"/>
</dbReference>
<evidence type="ECO:0000259" key="8">
    <source>
        <dbReference type="Pfam" id="PF01432"/>
    </source>
</evidence>
<organism evidence="9 10">
    <name type="scientific">Candidatus Pantoea multigeneris</name>
    <dbReference type="NCBI Taxonomy" id="2608357"/>
    <lineage>
        <taxon>Bacteria</taxon>
        <taxon>Pseudomonadati</taxon>
        <taxon>Pseudomonadota</taxon>
        <taxon>Gammaproteobacteria</taxon>
        <taxon>Enterobacterales</taxon>
        <taxon>Erwiniaceae</taxon>
        <taxon>Pantoea</taxon>
    </lineage>
</organism>
<keyword evidence="5 7" id="KW-0862">Zinc</keyword>
<evidence type="ECO:0000256" key="5">
    <source>
        <dbReference type="ARBA" id="ARBA00022833"/>
    </source>
</evidence>
<evidence type="ECO:0000256" key="6">
    <source>
        <dbReference type="ARBA" id="ARBA00023049"/>
    </source>
</evidence>
<dbReference type="GO" id="GO:0008241">
    <property type="term" value="F:peptidyl-dipeptidase activity"/>
    <property type="evidence" value="ECO:0007669"/>
    <property type="project" value="UniProtKB-EC"/>
</dbReference>
<evidence type="ECO:0000256" key="2">
    <source>
        <dbReference type="ARBA" id="ARBA00022670"/>
    </source>
</evidence>
<dbReference type="Pfam" id="PF01432">
    <property type="entry name" value="Peptidase_M3"/>
    <property type="match status" value="1"/>
</dbReference>
<dbReference type="InterPro" id="IPR045090">
    <property type="entry name" value="Pept_M3A_M3B"/>
</dbReference>
<keyword evidence="3 7" id="KW-0479">Metal-binding</keyword>
<proteinExistence type="inferred from homology"/>
<evidence type="ECO:0000256" key="4">
    <source>
        <dbReference type="ARBA" id="ARBA00022801"/>
    </source>
</evidence>
<keyword evidence="2 7" id="KW-0645">Protease</keyword>
<keyword evidence="9" id="KW-0121">Carboxypeptidase</keyword>
<dbReference type="EC" id="3.4.15.5" evidence="9"/>
<dbReference type="Gene3D" id="1.10.1370.40">
    <property type="match status" value="1"/>
</dbReference>
<dbReference type="Gene3D" id="1.10.1370.10">
    <property type="entry name" value="Neurolysin, domain 3"/>
    <property type="match status" value="1"/>
</dbReference>
<dbReference type="Proteomes" id="UP001515683">
    <property type="component" value="Unassembled WGS sequence"/>
</dbReference>
<dbReference type="InterPro" id="IPR001567">
    <property type="entry name" value="Pept_M3A_M3B_dom"/>
</dbReference>
<evidence type="ECO:0000256" key="7">
    <source>
        <dbReference type="RuleBase" id="RU003435"/>
    </source>
</evidence>
<evidence type="ECO:0000313" key="9">
    <source>
        <dbReference type="EMBL" id="NIF22062.1"/>
    </source>
</evidence>
<comment type="similarity">
    <text evidence="1 7">Belongs to the peptidase M3 family.</text>
</comment>
<dbReference type="InterPro" id="IPR024079">
    <property type="entry name" value="MetalloPept_cat_dom_sf"/>
</dbReference>
<dbReference type="NCBIfam" id="NF007624">
    <property type="entry name" value="PRK10280.1"/>
    <property type="match status" value="1"/>
</dbReference>
<name>A0ABX0RAF8_9GAMM</name>
<reference evidence="9 10" key="1">
    <citation type="journal article" date="2019" name="bioRxiv">
        <title>Bacteria contribute to plant secondary compound degradation in a generalist herbivore system.</title>
        <authorList>
            <person name="Francoeur C.B."/>
            <person name="Khadempour L."/>
            <person name="Moreira-Soto R.D."/>
            <person name="Gotting K."/>
            <person name="Book A.J."/>
            <person name="Pinto-Tomas A.A."/>
            <person name="Keefover-Ring K."/>
            <person name="Currie C.R."/>
        </authorList>
    </citation>
    <scope>NUCLEOTIDE SEQUENCE [LARGE SCALE GENOMIC DNA]</scope>
    <source>
        <strain evidence="9">Acro-835</strain>
    </source>
</reference>